<dbReference type="SMART" id="SM00382">
    <property type="entry name" value="AAA"/>
    <property type="match status" value="1"/>
</dbReference>
<dbReference type="Pfam" id="PF00005">
    <property type="entry name" value="ABC_tran"/>
    <property type="match status" value="1"/>
</dbReference>
<dbReference type="RefSeq" id="WP_377257516.1">
    <property type="nucleotide sequence ID" value="NZ_JBHMAA010000008.1"/>
</dbReference>
<feature type="region of interest" description="Disordered" evidence="3">
    <location>
        <begin position="254"/>
        <end position="287"/>
    </location>
</feature>
<dbReference type="GO" id="GO:0005524">
    <property type="term" value="F:ATP binding"/>
    <property type="evidence" value="ECO:0007669"/>
    <property type="project" value="UniProtKB-KW"/>
</dbReference>
<evidence type="ECO:0000259" key="4">
    <source>
        <dbReference type="PROSITE" id="PS50893"/>
    </source>
</evidence>
<proteinExistence type="predicted"/>
<sequence>MTLKIDSLVVGYGKRDVVKGATLQVGKGELVGLLGSNGSGKSTLIKTIAGINQQTGGTITWNGTTDLAGLPRRELAKIVAYVPQSIGLSFGLDIREAVLLGRTPYFGTRPREEDWDHVETAMSLLGLDQLGDRSVTELSGGQGQRVLIARALAQDPEILLLDEPTSALDIRYQWQTLNVARQITRKKNVAAVIAIHDLNQAARFTDRVVFLHDGEVIAEGRPADVYSPELIKRVYGVDVELSAYKGFVQVHPLSEHDETHHRPVPFPPAPAVNPDAGQLELQGRYTA</sequence>
<name>A0ABV6ACJ4_9HYPH</name>
<gene>
    <name evidence="5" type="ORF">ACFFP0_05700</name>
</gene>
<dbReference type="InterPro" id="IPR003593">
    <property type="entry name" value="AAA+_ATPase"/>
</dbReference>
<dbReference type="Proteomes" id="UP001589692">
    <property type="component" value="Unassembled WGS sequence"/>
</dbReference>
<dbReference type="Gene3D" id="3.40.50.300">
    <property type="entry name" value="P-loop containing nucleotide triphosphate hydrolases"/>
    <property type="match status" value="1"/>
</dbReference>
<evidence type="ECO:0000256" key="1">
    <source>
        <dbReference type="ARBA" id="ARBA00022741"/>
    </source>
</evidence>
<dbReference type="InterPro" id="IPR027417">
    <property type="entry name" value="P-loop_NTPase"/>
</dbReference>
<dbReference type="SUPFAM" id="SSF52540">
    <property type="entry name" value="P-loop containing nucleoside triphosphate hydrolases"/>
    <property type="match status" value="1"/>
</dbReference>
<dbReference type="PANTHER" id="PTHR42794">
    <property type="entry name" value="HEMIN IMPORT ATP-BINDING PROTEIN HMUV"/>
    <property type="match status" value="1"/>
</dbReference>
<keyword evidence="2 5" id="KW-0067">ATP-binding</keyword>
<dbReference type="PROSITE" id="PS50893">
    <property type="entry name" value="ABC_TRANSPORTER_2"/>
    <property type="match status" value="1"/>
</dbReference>
<accession>A0ABV6ACJ4</accession>
<evidence type="ECO:0000256" key="2">
    <source>
        <dbReference type="ARBA" id="ARBA00022840"/>
    </source>
</evidence>
<comment type="caution">
    <text evidence="5">The sequence shown here is derived from an EMBL/GenBank/DDBJ whole genome shotgun (WGS) entry which is preliminary data.</text>
</comment>
<evidence type="ECO:0000313" key="6">
    <source>
        <dbReference type="Proteomes" id="UP001589692"/>
    </source>
</evidence>
<keyword evidence="6" id="KW-1185">Reference proteome</keyword>
<evidence type="ECO:0000256" key="3">
    <source>
        <dbReference type="SAM" id="MobiDB-lite"/>
    </source>
</evidence>
<dbReference type="InterPro" id="IPR003439">
    <property type="entry name" value="ABC_transporter-like_ATP-bd"/>
</dbReference>
<keyword evidence="1" id="KW-0547">Nucleotide-binding</keyword>
<feature type="domain" description="ABC transporter" evidence="4">
    <location>
        <begin position="3"/>
        <end position="238"/>
    </location>
</feature>
<dbReference type="CDD" id="cd03214">
    <property type="entry name" value="ABC_Iron-Siderophores_B12_Hemin"/>
    <property type="match status" value="1"/>
</dbReference>
<organism evidence="5 6">
    <name type="scientific">Rhizobium puerariae</name>
    <dbReference type="NCBI Taxonomy" id="1585791"/>
    <lineage>
        <taxon>Bacteria</taxon>
        <taxon>Pseudomonadati</taxon>
        <taxon>Pseudomonadota</taxon>
        <taxon>Alphaproteobacteria</taxon>
        <taxon>Hyphomicrobiales</taxon>
        <taxon>Rhizobiaceae</taxon>
        <taxon>Rhizobium/Agrobacterium group</taxon>
        <taxon>Rhizobium</taxon>
    </lineage>
</organism>
<dbReference type="PANTHER" id="PTHR42794:SF2">
    <property type="entry name" value="ABC TRANSPORTER ATP-BINDING PROTEIN"/>
    <property type="match status" value="1"/>
</dbReference>
<dbReference type="EMBL" id="JBHMAA010000008">
    <property type="protein sequence ID" value="MFB9948333.1"/>
    <property type="molecule type" value="Genomic_DNA"/>
</dbReference>
<evidence type="ECO:0000313" key="5">
    <source>
        <dbReference type="EMBL" id="MFB9948333.1"/>
    </source>
</evidence>
<protein>
    <submittedName>
        <fullName evidence="5">ABC transporter ATP-binding protein</fullName>
    </submittedName>
</protein>
<reference evidence="5 6" key="1">
    <citation type="submission" date="2024-09" db="EMBL/GenBank/DDBJ databases">
        <authorList>
            <person name="Sun Q."/>
            <person name="Mori K."/>
        </authorList>
    </citation>
    <scope>NUCLEOTIDE SEQUENCE [LARGE SCALE GENOMIC DNA]</scope>
    <source>
        <strain evidence="5 6">TBRC 4938</strain>
    </source>
</reference>